<organism evidence="1 2">
    <name type="scientific">Thermomonospora umbrina</name>
    <dbReference type="NCBI Taxonomy" id="111806"/>
    <lineage>
        <taxon>Bacteria</taxon>
        <taxon>Bacillati</taxon>
        <taxon>Actinomycetota</taxon>
        <taxon>Actinomycetes</taxon>
        <taxon>Streptosporangiales</taxon>
        <taxon>Thermomonosporaceae</taxon>
        <taxon>Thermomonospora</taxon>
    </lineage>
</organism>
<sequence>MSDVEAAPPGVDPTVPSPARLYDHYLGGKDNYAADREAADRIRAVVPELEAGAWANRRFLQRAVRWLAGEAGVAQFIDIGAGLPTQENTHQVAQAVNPEARVVYADIDPLVLVHAQALLTGTGNTTVITADFRDPDALLGNERLRRTIDFGMPVALLLIALVPFIADEDDPGGLIARYMGALPPGSYLALSHGTFDGRSPEAAETIKAVYAGATASAHFRDRAQVTRLFDGLELVPPREGAEPAVTHLGQWGTDDPALHDAGSLWGYCGVARRPRTFTIGSGDGAEIRAEP</sequence>
<dbReference type="PIRSF" id="PIRSF017393">
    <property type="entry name" value="MTase_SAV2177"/>
    <property type="match status" value="1"/>
</dbReference>
<evidence type="ECO:0000313" key="1">
    <source>
        <dbReference type="EMBL" id="REE99727.1"/>
    </source>
</evidence>
<dbReference type="GO" id="GO:0008168">
    <property type="term" value="F:methyltransferase activity"/>
    <property type="evidence" value="ECO:0007669"/>
    <property type="project" value="UniProtKB-KW"/>
</dbReference>
<proteinExistence type="predicted"/>
<comment type="caution">
    <text evidence="1">The sequence shown here is derived from an EMBL/GenBank/DDBJ whole genome shotgun (WGS) entry which is preliminary data.</text>
</comment>
<dbReference type="OrthoDB" id="3216820at2"/>
<keyword evidence="1" id="KW-0489">Methyltransferase</keyword>
<evidence type="ECO:0000313" key="2">
    <source>
        <dbReference type="Proteomes" id="UP000256661"/>
    </source>
</evidence>
<dbReference type="SUPFAM" id="SSF53335">
    <property type="entry name" value="S-adenosyl-L-methionine-dependent methyltransferases"/>
    <property type="match status" value="1"/>
</dbReference>
<dbReference type="Pfam" id="PF04672">
    <property type="entry name" value="Methyltransf_19"/>
    <property type="match status" value="1"/>
</dbReference>
<dbReference type="InterPro" id="IPR029063">
    <property type="entry name" value="SAM-dependent_MTases_sf"/>
</dbReference>
<gene>
    <name evidence="1" type="ORF">DFJ69_5243</name>
</gene>
<dbReference type="Proteomes" id="UP000256661">
    <property type="component" value="Unassembled WGS sequence"/>
</dbReference>
<dbReference type="EMBL" id="QTTT01000001">
    <property type="protein sequence ID" value="REE99727.1"/>
    <property type="molecule type" value="Genomic_DNA"/>
</dbReference>
<reference evidence="1 2" key="1">
    <citation type="submission" date="2018-08" db="EMBL/GenBank/DDBJ databases">
        <title>Sequencing the genomes of 1000 actinobacteria strains.</title>
        <authorList>
            <person name="Klenk H.-P."/>
        </authorList>
    </citation>
    <scope>NUCLEOTIDE SEQUENCE [LARGE SCALE GENOMIC DNA]</scope>
    <source>
        <strain evidence="1 2">DSM 43927</strain>
    </source>
</reference>
<name>A0A3D9SVW6_9ACTN</name>
<protein>
    <submittedName>
        <fullName evidence="1">S-adenosyl methyltransferase</fullName>
    </submittedName>
</protein>
<dbReference type="AlphaFoldDB" id="A0A3D9SVW6"/>
<keyword evidence="2" id="KW-1185">Reference proteome</keyword>
<keyword evidence="1" id="KW-0808">Transferase</keyword>
<dbReference type="GO" id="GO:0032259">
    <property type="term" value="P:methylation"/>
    <property type="evidence" value="ECO:0007669"/>
    <property type="project" value="UniProtKB-KW"/>
</dbReference>
<dbReference type="RefSeq" id="WP_116024986.1">
    <property type="nucleotide sequence ID" value="NZ_QTTT01000001.1"/>
</dbReference>
<accession>A0A3D9SVW6</accession>
<dbReference type="InterPro" id="IPR006764">
    <property type="entry name" value="SAM_dep_MeTrfase_SAV2177_type"/>
</dbReference>
<dbReference type="Gene3D" id="3.40.50.150">
    <property type="entry name" value="Vaccinia Virus protein VP39"/>
    <property type="match status" value="1"/>
</dbReference>